<reference evidence="5 6" key="1">
    <citation type="journal article" date="2019" name="Sci. Rep.">
        <title>A multi-omics analysis of the grapevine pathogen Lasiodiplodia theobromae reveals that temperature affects the expression of virulence- and pathogenicity-related genes.</title>
        <authorList>
            <person name="Felix C."/>
            <person name="Meneses R."/>
            <person name="Goncalves M.F.M."/>
            <person name="Tilleman L."/>
            <person name="Duarte A.S."/>
            <person name="Jorrin-Novo J.V."/>
            <person name="Van de Peer Y."/>
            <person name="Deforce D."/>
            <person name="Van Nieuwerburgh F."/>
            <person name="Esteves A.C."/>
            <person name="Alves A."/>
        </authorList>
    </citation>
    <scope>NUCLEOTIDE SEQUENCE [LARGE SCALE GENOMIC DNA]</scope>
    <source>
        <strain evidence="5 6">LA-SOL3</strain>
    </source>
</reference>
<dbReference type="EMBL" id="VCHE01000116">
    <property type="protein sequence ID" value="KAB2570940.1"/>
    <property type="molecule type" value="Genomic_DNA"/>
</dbReference>
<dbReference type="GO" id="GO:0030170">
    <property type="term" value="F:pyridoxal phosphate binding"/>
    <property type="evidence" value="ECO:0007669"/>
    <property type="project" value="InterPro"/>
</dbReference>
<dbReference type="InterPro" id="IPR015421">
    <property type="entry name" value="PyrdxlP-dep_Trfase_major"/>
</dbReference>
<evidence type="ECO:0000313" key="5">
    <source>
        <dbReference type="EMBL" id="KAB2570940.1"/>
    </source>
</evidence>
<dbReference type="InterPro" id="IPR050477">
    <property type="entry name" value="GrpII_AminoAcid_Decarb"/>
</dbReference>
<dbReference type="GO" id="GO:0016830">
    <property type="term" value="F:carbon-carbon lyase activity"/>
    <property type="evidence" value="ECO:0007669"/>
    <property type="project" value="InterPro"/>
</dbReference>
<dbReference type="Gene3D" id="3.40.640.10">
    <property type="entry name" value="Type I PLP-dependent aspartate aminotransferase-like (Major domain)"/>
    <property type="match status" value="1"/>
</dbReference>
<dbReference type="InterPro" id="IPR002129">
    <property type="entry name" value="PyrdxlP-dep_de-COase"/>
</dbReference>
<dbReference type="AlphaFoldDB" id="A0A5N5CZV9"/>
<keyword evidence="6" id="KW-1185">Reference proteome</keyword>
<dbReference type="GO" id="GO:0019752">
    <property type="term" value="P:carboxylic acid metabolic process"/>
    <property type="evidence" value="ECO:0007669"/>
    <property type="project" value="InterPro"/>
</dbReference>
<organism evidence="5 6">
    <name type="scientific">Lasiodiplodia theobromae</name>
    <dbReference type="NCBI Taxonomy" id="45133"/>
    <lineage>
        <taxon>Eukaryota</taxon>
        <taxon>Fungi</taxon>
        <taxon>Dikarya</taxon>
        <taxon>Ascomycota</taxon>
        <taxon>Pezizomycotina</taxon>
        <taxon>Dothideomycetes</taxon>
        <taxon>Dothideomycetes incertae sedis</taxon>
        <taxon>Botryosphaeriales</taxon>
        <taxon>Botryosphaeriaceae</taxon>
        <taxon>Lasiodiplodia</taxon>
    </lineage>
</organism>
<evidence type="ECO:0000256" key="2">
    <source>
        <dbReference type="ARBA" id="ARBA00022898"/>
    </source>
</evidence>
<evidence type="ECO:0000256" key="1">
    <source>
        <dbReference type="ARBA" id="ARBA00001933"/>
    </source>
</evidence>
<protein>
    <submittedName>
        <fullName evidence="5">L-aspartate decarboxylase</fullName>
    </submittedName>
</protein>
<evidence type="ECO:0000256" key="3">
    <source>
        <dbReference type="ARBA" id="ARBA00023239"/>
    </source>
</evidence>
<dbReference type="SUPFAM" id="SSF53383">
    <property type="entry name" value="PLP-dependent transferases"/>
    <property type="match status" value="1"/>
</dbReference>
<dbReference type="Pfam" id="PF00282">
    <property type="entry name" value="Pyridoxal_deC"/>
    <property type="match status" value="1"/>
</dbReference>
<evidence type="ECO:0000313" key="6">
    <source>
        <dbReference type="Proteomes" id="UP000325902"/>
    </source>
</evidence>
<feature type="region of interest" description="Disordered" evidence="4">
    <location>
        <begin position="421"/>
        <end position="457"/>
    </location>
</feature>
<dbReference type="OrthoDB" id="2161780at2759"/>
<name>A0A5N5CZV9_9PEZI</name>
<comment type="caution">
    <text evidence="5">The sequence shown here is derived from an EMBL/GenBank/DDBJ whole genome shotgun (WGS) entry which is preliminary data.</text>
</comment>
<dbReference type="PANTHER" id="PTHR42735:SF4">
    <property type="entry name" value="PYRIDOXAL PHOSPHATE-DEPENDENT DECARBOXYLASE FAMILY PROTEIN"/>
    <property type="match status" value="1"/>
</dbReference>
<comment type="cofactor">
    <cofactor evidence="1">
        <name>pyridoxal 5'-phosphate</name>
        <dbReference type="ChEBI" id="CHEBI:597326"/>
    </cofactor>
</comment>
<sequence length="1040" mass="116214">MTDQNSTHNAISAYFIGPKAENLDNFRGNVKIILDELEHARKRYAANNEDPDFISDQAKKSPEYAYVSAKFQKAVRNTAKLLGKHSVPFWSPRYQAHMCTDMTMPALLGYFMTMIYNPNNVALEASPISTIAEVEVGEQLCELFGYNNDPTKREPVGWGHITCDGTVANLESIWVARNLKFYPFSLKWAMEENGPLSFIPDDFSVRTCQNVLKPFRALDNWELLNLRPKTILDIPEQLRTRYKISPTFLQKALDQYNIQTCGKHELQKHFNIDQAPTIMVSSTRHYSWPKGGAIAGIGSGNIIGIKVDNAARVDLTDLEAKLNEHLRDFRAVYAVVAVIGSTEEGAVDPLQKILELRQKFQAKGLSFLVHADAAWGGYFTTMLRKAKREFMPAGLKKKDKKEKATTGDAFTERLAGLAIGDEQDESDADDDGSDADAASDISVVHPGREPGSDGFVPGLSLRVETQRDLAALRYCDSVTVDPHKAGYIPYPAGALAYRDGRSRHLVTWTSPYLSRGSVTSIGIYGVEGSKPGASAVSTWLSNKCIGLHEKGYGALMSEFSALWAAMTPDKEHGFMCIPFNMLPSEAAGGSGVDAEKKRIRSEILEKENANIVKDESAMKLLRSLGSDLNINAFALNWYDEKGNPNEDVEEANYLMERVVKRLSIETPDDKPTKIPFYLTSTEFEHELYGDCAANYKRRLGLDASTQQPVMVLRNVVMSPFPTTRGFLKIVEKTFLDVVKEEVEVCRKRNNDAPDYHSFLIHGDKRIYLSYRTMFHIGSHRRQLIVAAELDEHGLQVYRDCKTATEDPLILKTATKIDLTRVVAGRGSFTANLTTASHGILHPDITVRITAVLINRSLDSASRDDAYPSGLMPFYLYGSPEELHIDHILVRHDDKGHNIALSAGSVTLDGVDTEALRNELQDGERAVVATFVGTHEAAMQPFPDTDAEVRDDPGFFFREGARFERVELWRDPYGPKVRTRGLLRELARNEGLRFATGAVVLAEDVVADVEKLNRDPWATPKSVKVAKWREKFSRIGRDKKR</sequence>
<feature type="compositionally biased region" description="Acidic residues" evidence="4">
    <location>
        <begin position="421"/>
        <end position="434"/>
    </location>
</feature>
<gene>
    <name evidence="5" type="primary">mfnA_2</name>
    <name evidence="5" type="ORF">DBV05_g10391</name>
</gene>
<evidence type="ECO:0000256" key="4">
    <source>
        <dbReference type="SAM" id="MobiDB-lite"/>
    </source>
</evidence>
<dbReference type="Proteomes" id="UP000325902">
    <property type="component" value="Unassembled WGS sequence"/>
</dbReference>
<accession>A0A5N5CZV9</accession>
<keyword evidence="3" id="KW-0456">Lyase</keyword>
<keyword evidence="2" id="KW-0663">Pyridoxal phosphate</keyword>
<dbReference type="InterPro" id="IPR015424">
    <property type="entry name" value="PyrdxlP-dep_Trfase"/>
</dbReference>
<dbReference type="PANTHER" id="PTHR42735">
    <property type="match status" value="1"/>
</dbReference>
<proteinExistence type="predicted"/>